<dbReference type="Proteomes" id="UP001497480">
    <property type="component" value="Unassembled WGS sequence"/>
</dbReference>
<dbReference type="InterPro" id="IPR027417">
    <property type="entry name" value="P-loop_NTPase"/>
</dbReference>
<dbReference type="InterPro" id="IPR058192">
    <property type="entry name" value="WHD_ROQ1-like"/>
</dbReference>
<evidence type="ECO:0000313" key="9">
    <source>
        <dbReference type="EMBL" id="CAL0299886.1"/>
    </source>
</evidence>
<feature type="domain" description="NB-ARC" evidence="6">
    <location>
        <begin position="19"/>
        <end position="175"/>
    </location>
</feature>
<dbReference type="SUPFAM" id="SSF52540">
    <property type="entry name" value="P-loop containing nucleoside triphosphate hydrolases"/>
    <property type="match status" value="1"/>
</dbReference>
<dbReference type="Pfam" id="PF23282">
    <property type="entry name" value="WHD_ROQ1"/>
    <property type="match status" value="1"/>
</dbReference>
<dbReference type="GO" id="GO:0061809">
    <property type="term" value="F:NAD+ nucleosidase activity, cyclic ADP-ribose generating"/>
    <property type="evidence" value="ECO:0007669"/>
    <property type="project" value="UniProtKB-EC"/>
</dbReference>
<evidence type="ECO:0000259" key="6">
    <source>
        <dbReference type="Pfam" id="PF00931"/>
    </source>
</evidence>
<dbReference type="GO" id="GO:0006952">
    <property type="term" value="P:defense response"/>
    <property type="evidence" value="ECO:0007669"/>
    <property type="project" value="InterPro"/>
</dbReference>
<dbReference type="Gene3D" id="3.40.50.300">
    <property type="entry name" value="P-loop containing nucleotide triphosphate hydrolases"/>
    <property type="match status" value="1"/>
</dbReference>
<dbReference type="InterPro" id="IPR032675">
    <property type="entry name" value="LRR_dom_sf"/>
</dbReference>
<organism evidence="9 10">
    <name type="scientific">Lupinus luteus</name>
    <name type="common">European yellow lupine</name>
    <dbReference type="NCBI Taxonomy" id="3873"/>
    <lineage>
        <taxon>Eukaryota</taxon>
        <taxon>Viridiplantae</taxon>
        <taxon>Streptophyta</taxon>
        <taxon>Embryophyta</taxon>
        <taxon>Tracheophyta</taxon>
        <taxon>Spermatophyta</taxon>
        <taxon>Magnoliopsida</taxon>
        <taxon>eudicotyledons</taxon>
        <taxon>Gunneridae</taxon>
        <taxon>Pentapetalae</taxon>
        <taxon>rosids</taxon>
        <taxon>fabids</taxon>
        <taxon>Fabales</taxon>
        <taxon>Fabaceae</taxon>
        <taxon>Papilionoideae</taxon>
        <taxon>50 kb inversion clade</taxon>
        <taxon>genistoids sensu lato</taxon>
        <taxon>core genistoids</taxon>
        <taxon>Genisteae</taxon>
        <taxon>Lupinus</taxon>
    </lineage>
</organism>
<dbReference type="Pfam" id="PF20160">
    <property type="entry name" value="C-JID"/>
    <property type="match status" value="1"/>
</dbReference>
<dbReference type="EC" id="3.2.2.6" evidence="1"/>
<keyword evidence="3" id="KW-0677">Repeat</keyword>
<reference evidence="9 10" key="1">
    <citation type="submission" date="2024-03" db="EMBL/GenBank/DDBJ databases">
        <authorList>
            <person name="Martinez-Hernandez J."/>
        </authorList>
    </citation>
    <scope>NUCLEOTIDE SEQUENCE [LARGE SCALE GENOMIC DNA]</scope>
</reference>
<dbReference type="EMBL" id="CAXHTB010000001">
    <property type="protein sequence ID" value="CAL0299886.1"/>
    <property type="molecule type" value="Genomic_DNA"/>
</dbReference>
<dbReference type="PANTHER" id="PTHR11017:SF562">
    <property type="entry name" value="ADP-RIBOSYL CYCLASE_CYCLIC ADP-RIBOSE HYDROLASE"/>
    <property type="match status" value="1"/>
</dbReference>
<name>A0AAV1VSE9_LUPLU</name>
<dbReference type="InterPro" id="IPR042197">
    <property type="entry name" value="Apaf_helical"/>
</dbReference>
<keyword evidence="10" id="KW-1185">Reference proteome</keyword>
<evidence type="ECO:0000256" key="3">
    <source>
        <dbReference type="ARBA" id="ARBA00022737"/>
    </source>
</evidence>
<gene>
    <name evidence="9" type="ORF">LLUT_LOCUS946</name>
</gene>
<evidence type="ECO:0000256" key="2">
    <source>
        <dbReference type="ARBA" id="ARBA00022614"/>
    </source>
</evidence>
<dbReference type="AlphaFoldDB" id="A0AAV1VSE9"/>
<dbReference type="Pfam" id="PF00931">
    <property type="entry name" value="NB-ARC"/>
    <property type="match status" value="1"/>
</dbReference>
<sequence>MCEDVQFLLSKNKQNQSPKNVEAIGIWGMGGMGKTTIARAVFSQLFPLYDSVCFLENIRELSKNDQPSKLRALSNTLLSELLKEENPKFIPSGSTFIARRLSSKKVFIVLDDVDSSNQLDMLFEVCEYAAPGSKLIITTRNTKLLDGRVDKDDIYDAKPLSFDESLELFCLHAFKLRHPQEGYENLSKLAIKYAGGVPLALKVLGSNLYSRDTDFWDSELNKVNNYPYNHIDNVLRVSYDGLNPLEKEIFLDIAFFFKDENKDFVKRILNACGFYATSGIVVLEEKALITIPNGEKIQMHDLLQDMGLNLVRQHIKNPRSRSRLRDIEEVADVLQIKKGSDAFEVEVEGISLDLSHIDDLLSLSATTFDMMSKLRFLKLFIPSDKISATFSAKMLVEIRLPRSHVAELWQGVKDVVNLELIDLSECKQLKNLPDLSNASKLKWLNLTSCESLLAVHPSVLCLDTLETLILDDCKKLKNLICKKHLRCLKEISVNGCTTLTEFSVSSDEIKKLDLSKTRIEKLHSSIGSLRSLSSLNLECSRLKDFPNDLSSLESLVDLRISNCRLVLSKQKLHVLFDGLRNLRELYFKNCCNLTELPENISGLSQLYKLRLDRSSVEMLPSSIKDLVNLEILSLKNCVKLRRLPQLPPCVKQLNVINCRSLVTVSTLKTFAVAMKGNEKYFSFQNCMQGDAHTLHSIMEGSHLSMKSSVFQNVFVRKRGVERHGYNYNFMKVSLPGSRIPECFTYRTTQSSFHVNLPSNSNLLGLVLCAVLSPSPMIKKHGAKIFCQFYLDGKKIGYDTRWYHKSVRELNYDHVYMWYDPLHFDGIVRNHEQYLSVEFYVIVNPGTHDALKICTKECGIHFIFDSDLNSFIHDLDMDMRSKQNLALELSKELDIELESELLLEFQPQD</sequence>
<evidence type="ECO:0000256" key="1">
    <source>
        <dbReference type="ARBA" id="ARBA00011982"/>
    </source>
</evidence>
<dbReference type="Gene3D" id="3.80.10.10">
    <property type="entry name" value="Ribonuclease Inhibitor"/>
    <property type="match status" value="2"/>
</dbReference>
<evidence type="ECO:0000256" key="5">
    <source>
        <dbReference type="ARBA" id="ARBA00047304"/>
    </source>
</evidence>
<keyword evidence="4" id="KW-0520">NAD</keyword>
<protein>
    <recommendedName>
        <fullName evidence="1">ADP-ribosyl cyclase/cyclic ADP-ribose hydrolase</fullName>
        <ecNumber evidence="1">3.2.2.6</ecNumber>
    </recommendedName>
</protein>
<evidence type="ECO:0000313" key="10">
    <source>
        <dbReference type="Proteomes" id="UP001497480"/>
    </source>
</evidence>
<dbReference type="SUPFAM" id="SSF52058">
    <property type="entry name" value="L domain-like"/>
    <property type="match status" value="1"/>
</dbReference>
<dbReference type="GO" id="GO:0043531">
    <property type="term" value="F:ADP binding"/>
    <property type="evidence" value="ECO:0007669"/>
    <property type="project" value="InterPro"/>
</dbReference>
<keyword evidence="2" id="KW-0433">Leucine-rich repeat</keyword>
<evidence type="ECO:0000256" key="4">
    <source>
        <dbReference type="ARBA" id="ARBA00023027"/>
    </source>
</evidence>
<dbReference type="InterPro" id="IPR045344">
    <property type="entry name" value="C-JID"/>
</dbReference>
<accession>A0AAV1VSE9</accession>
<dbReference type="PANTHER" id="PTHR11017">
    <property type="entry name" value="LEUCINE-RICH REPEAT-CONTAINING PROTEIN"/>
    <property type="match status" value="1"/>
</dbReference>
<dbReference type="Gene3D" id="1.10.8.430">
    <property type="entry name" value="Helical domain of apoptotic protease-activating factors"/>
    <property type="match status" value="1"/>
</dbReference>
<comment type="catalytic activity">
    <reaction evidence="5">
        <text>NAD(+) + H2O = ADP-D-ribose + nicotinamide + H(+)</text>
        <dbReference type="Rhea" id="RHEA:16301"/>
        <dbReference type="ChEBI" id="CHEBI:15377"/>
        <dbReference type="ChEBI" id="CHEBI:15378"/>
        <dbReference type="ChEBI" id="CHEBI:17154"/>
        <dbReference type="ChEBI" id="CHEBI:57540"/>
        <dbReference type="ChEBI" id="CHEBI:57967"/>
        <dbReference type="EC" id="3.2.2.6"/>
    </reaction>
    <physiologicalReaction direction="left-to-right" evidence="5">
        <dbReference type="Rhea" id="RHEA:16302"/>
    </physiologicalReaction>
</comment>
<dbReference type="InterPro" id="IPR044974">
    <property type="entry name" value="Disease_R_plants"/>
</dbReference>
<feature type="domain" description="C-JID" evidence="7">
    <location>
        <begin position="734"/>
        <end position="866"/>
    </location>
</feature>
<evidence type="ECO:0000259" key="8">
    <source>
        <dbReference type="Pfam" id="PF23282"/>
    </source>
</evidence>
<proteinExistence type="predicted"/>
<comment type="caution">
    <text evidence="9">The sequence shown here is derived from an EMBL/GenBank/DDBJ whole genome shotgun (WGS) entry which is preliminary data.</text>
</comment>
<dbReference type="PRINTS" id="PR00364">
    <property type="entry name" value="DISEASERSIST"/>
</dbReference>
<evidence type="ECO:0000259" key="7">
    <source>
        <dbReference type="Pfam" id="PF20160"/>
    </source>
</evidence>
<dbReference type="InterPro" id="IPR002182">
    <property type="entry name" value="NB-ARC"/>
</dbReference>
<feature type="domain" description="Disease resistance protein Roq1-like winged-helix" evidence="8">
    <location>
        <begin position="246"/>
        <end position="313"/>
    </location>
</feature>